<sequence length="79" mass="8538">MAGSGVIRLGHEKTLGRAGLKPEGAIAKLALAPQPNKSPIESHTSPPLQLADKIENGLRFHPPPHNIQWTIKVSDFEAR</sequence>
<dbReference type="AlphaFoldDB" id="A0A448DVP4"/>
<evidence type="ECO:0000313" key="1">
    <source>
        <dbReference type="EMBL" id="VEF10867.1"/>
    </source>
</evidence>
<dbReference type="Proteomes" id="UP000281909">
    <property type="component" value="Chromosome"/>
</dbReference>
<protein>
    <submittedName>
        <fullName evidence="1">Uncharacterized protein</fullName>
    </submittedName>
</protein>
<organism evidence="1 2">
    <name type="scientific">Pseudomonas fluorescens</name>
    <dbReference type="NCBI Taxonomy" id="294"/>
    <lineage>
        <taxon>Bacteria</taxon>
        <taxon>Pseudomonadati</taxon>
        <taxon>Pseudomonadota</taxon>
        <taxon>Gammaproteobacteria</taxon>
        <taxon>Pseudomonadales</taxon>
        <taxon>Pseudomonadaceae</taxon>
        <taxon>Pseudomonas</taxon>
    </lineage>
</organism>
<name>A0A448DVP4_PSEFL</name>
<accession>A0A448DVP4</accession>
<reference evidence="1 2" key="1">
    <citation type="submission" date="2018-12" db="EMBL/GenBank/DDBJ databases">
        <authorList>
            <consortium name="Pathogen Informatics"/>
        </authorList>
    </citation>
    <scope>NUCLEOTIDE SEQUENCE [LARGE SCALE GENOMIC DNA]</scope>
    <source>
        <strain evidence="1 2">NCTC9428</strain>
    </source>
</reference>
<evidence type="ECO:0000313" key="2">
    <source>
        <dbReference type="Proteomes" id="UP000281909"/>
    </source>
</evidence>
<dbReference type="EMBL" id="LR134318">
    <property type="protein sequence ID" value="VEF10867.1"/>
    <property type="molecule type" value="Genomic_DNA"/>
</dbReference>
<proteinExistence type="predicted"/>
<gene>
    <name evidence="1" type="ORF">NCTC9428_02481</name>
</gene>